<dbReference type="GO" id="GO:0016020">
    <property type="term" value="C:membrane"/>
    <property type="evidence" value="ECO:0007669"/>
    <property type="project" value="UniProtKB-SubCell"/>
</dbReference>
<evidence type="ECO:0000256" key="3">
    <source>
        <dbReference type="ARBA" id="ARBA00022989"/>
    </source>
</evidence>
<feature type="transmembrane region" description="Helical" evidence="6">
    <location>
        <begin position="89"/>
        <end position="114"/>
    </location>
</feature>
<dbReference type="PRINTS" id="PR00237">
    <property type="entry name" value="GPCRRHODOPSN"/>
</dbReference>
<dbReference type="EMBL" id="BLXT01001350">
    <property type="protein sequence ID" value="GFN85007.1"/>
    <property type="molecule type" value="Genomic_DNA"/>
</dbReference>
<keyword evidence="3 6" id="KW-1133">Transmembrane helix</keyword>
<keyword evidence="2 6" id="KW-0812">Transmembrane</keyword>
<dbReference type="PANTHER" id="PTHR46641">
    <property type="entry name" value="FMRFAMIDE RECEPTOR-RELATED"/>
    <property type="match status" value="1"/>
</dbReference>
<dbReference type="SUPFAM" id="SSF81321">
    <property type="entry name" value="Family A G protein-coupled receptor-like"/>
    <property type="match status" value="1"/>
</dbReference>
<feature type="transmembrane region" description="Helical" evidence="6">
    <location>
        <begin position="52"/>
        <end position="77"/>
    </location>
</feature>
<dbReference type="AlphaFoldDB" id="A0AAV3YR26"/>
<feature type="region of interest" description="Disordered" evidence="5">
    <location>
        <begin position="265"/>
        <end position="286"/>
    </location>
</feature>
<feature type="domain" description="G-protein coupled receptors family 1 profile" evidence="7">
    <location>
        <begin position="68"/>
        <end position="357"/>
    </location>
</feature>
<evidence type="ECO:0000256" key="4">
    <source>
        <dbReference type="ARBA" id="ARBA00023136"/>
    </source>
</evidence>
<reference evidence="8 9" key="1">
    <citation type="journal article" date="2021" name="Elife">
        <title>Chloroplast acquisition without the gene transfer in kleptoplastic sea slugs, Plakobranchus ocellatus.</title>
        <authorList>
            <person name="Maeda T."/>
            <person name="Takahashi S."/>
            <person name="Yoshida T."/>
            <person name="Shimamura S."/>
            <person name="Takaki Y."/>
            <person name="Nagai Y."/>
            <person name="Toyoda A."/>
            <person name="Suzuki Y."/>
            <person name="Arimoto A."/>
            <person name="Ishii H."/>
            <person name="Satoh N."/>
            <person name="Nishiyama T."/>
            <person name="Hasebe M."/>
            <person name="Maruyama T."/>
            <person name="Minagawa J."/>
            <person name="Obokata J."/>
            <person name="Shigenobu S."/>
        </authorList>
    </citation>
    <scope>NUCLEOTIDE SEQUENCE [LARGE SCALE GENOMIC DNA]</scope>
</reference>
<evidence type="ECO:0000313" key="9">
    <source>
        <dbReference type="Proteomes" id="UP000735302"/>
    </source>
</evidence>
<feature type="transmembrane region" description="Helical" evidence="6">
    <location>
        <begin position="126"/>
        <end position="151"/>
    </location>
</feature>
<dbReference type="InterPro" id="IPR052954">
    <property type="entry name" value="GPCR-Ligand_Int"/>
</dbReference>
<evidence type="ECO:0000313" key="8">
    <source>
        <dbReference type="EMBL" id="GFN85007.1"/>
    </source>
</evidence>
<dbReference type="InterPro" id="IPR019427">
    <property type="entry name" value="7TM_GPCR_serpentine_rcpt_Srw"/>
</dbReference>
<dbReference type="InterPro" id="IPR017452">
    <property type="entry name" value="GPCR_Rhodpsn_7TM"/>
</dbReference>
<accession>A0AAV3YR26</accession>
<comment type="caution">
    <text evidence="8">The sequence shown here is derived from an EMBL/GenBank/DDBJ whole genome shotgun (WGS) entry which is preliminary data.</text>
</comment>
<dbReference type="Pfam" id="PF10324">
    <property type="entry name" value="7TM_GPCR_Srw"/>
    <property type="match status" value="1"/>
</dbReference>
<evidence type="ECO:0000259" key="7">
    <source>
        <dbReference type="PROSITE" id="PS50262"/>
    </source>
</evidence>
<keyword evidence="8" id="KW-0675">Receptor</keyword>
<proteinExistence type="predicted"/>
<dbReference type="PROSITE" id="PS50262">
    <property type="entry name" value="G_PROTEIN_RECEP_F1_2"/>
    <property type="match status" value="1"/>
</dbReference>
<dbReference type="PANTHER" id="PTHR46641:SF2">
    <property type="entry name" value="FMRFAMIDE RECEPTOR"/>
    <property type="match status" value="1"/>
</dbReference>
<evidence type="ECO:0000256" key="5">
    <source>
        <dbReference type="SAM" id="MobiDB-lite"/>
    </source>
</evidence>
<feature type="transmembrane region" description="Helical" evidence="6">
    <location>
        <begin position="172"/>
        <end position="192"/>
    </location>
</feature>
<keyword evidence="4 6" id="KW-0472">Membrane</keyword>
<evidence type="ECO:0000256" key="2">
    <source>
        <dbReference type="ARBA" id="ARBA00022692"/>
    </source>
</evidence>
<evidence type="ECO:0000256" key="1">
    <source>
        <dbReference type="ARBA" id="ARBA00004370"/>
    </source>
</evidence>
<protein>
    <submittedName>
        <fullName evidence="8">Chemosensory receptor a</fullName>
    </submittedName>
</protein>
<evidence type="ECO:0000256" key="6">
    <source>
        <dbReference type="SAM" id="Phobius"/>
    </source>
</evidence>
<dbReference type="GO" id="GO:0008528">
    <property type="term" value="F:G protein-coupled peptide receptor activity"/>
    <property type="evidence" value="ECO:0007669"/>
    <property type="project" value="InterPro"/>
</dbReference>
<name>A0AAV3YR26_9GAST</name>
<dbReference type="InterPro" id="IPR000276">
    <property type="entry name" value="GPCR_Rhodpsn"/>
</dbReference>
<feature type="transmembrane region" description="Helical" evidence="6">
    <location>
        <begin position="223"/>
        <end position="249"/>
    </location>
</feature>
<dbReference type="Proteomes" id="UP000735302">
    <property type="component" value="Unassembled WGS sequence"/>
</dbReference>
<keyword evidence="9" id="KW-1185">Reference proteome</keyword>
<organism evidence="8 9">
    <name type="scientific">Plakobranchus ocellatus</name>
    <dbReference type="NCBI Taxonomy" id="259542"/>
    <lineage>
        <taxon>Eukaryota</taxon>
        <taxon>Metazoa</taxon>
        <taxon>Spiralia</taxon>
        <taxon>Lophotrochozoa</taxon>
        <taxon>Mollusca</taxon>
        <taxon>Gastropoda</taxon>
        <taxon>Heterobranchia</taxon>
        <taxon>Euthyneura</taxon>
        <taxon>Panpulmonata</taxon>
        <taxon>Sacoglossa</taxon>
        <taxon>Placobranchoidea</taxon>
        <taxon>Plakobranchidae</taxon>
        <taxon>Plakobranchus</taxon>
    </lineage>
</organism>
<dbReference type="Gene3D" id="1.20.1070.10">
    <property type="entry name" value="Rhodopsin 7-helix transmembrane proteins"/>
    <property type="match status" value="1"/>
</dbReference>
<comment type="subcellular location">
    <subcellularLocation>
        <location evidence="1">Membrane</location>
    </subcellularLocation>
</comment>
<gene>
    <name evidence="8" type="ORF">PoB_001151300</name>
</gene>
<sequence length="381" mass="42612">MHIQKTELESANCSPTQPLVTHNPLWKDQAVDPSLHLKNGFMSDEQFETFTLFLGCIVQIFNIAAFVGNNLNIAVFVKLGFSEPSNISLIALAVADLSCVMASLWGIMSVLISFSDFKLPFNPTNLSHITVGGIFSFASRTIAWITAFISFERCVCILVPLKVKSIITPTSTLTAIIMIVTLTFCPYFYAYLRYKFVWVFYPNLNATILDIVPVDYFLALEQVISVICGVIQPLLAFSIVLICTVFLVTQLRKISSWRKSVTSTIGQLGDKSGENSAPISPPAKDRLSHKEQRLGKMVVLIAATFIVSNTPTCVLLLCNTVFQEFSVFGVYRRLYIILVFVTTLGQSVSGSVNILIYYNMASKFRSHLRQLLRLERQEQKQ</sequence>
<feature type="transmembrane region" description="Helical" evidence="6">
    <location>
        <begin position="334"/>
        <end position="358"/>
    </location>
</feature>
<feature type="transmembrane region" description="Helical" evidence="6">
    <location>
        <begin position="297"/>
        <end position="322"/>
    </location>
</feature>